<feature type="compositionally biased region" description="Polar residues" evidence="2">
    <location>
        <begin position="155"/>
        <end position="165"/>
    </location>
</feature>
<keyword evidence="4" id="KW-1185">Reference proteome</keyword>
<feature type="compositionally biased region" description="Basic residues" evidence="2">
    <location>
        <begin position="1944"/>
        <end position="1958"/>
    </location>
</feature>
<evidence type="ECO:0000256" key="2">
    <source>
        <dbReference type="SAM" id="MobiDB-lite"/>
    </source>
</evidence>
<feature type="coiled-coil region" evidence="1">
    <location>
        <begin position="1232"/>
        <end position="1409"/>
    </location>
</feature>
<evidence type="ECO:0000313" key="3">
    <source>
        <dbReference type="EMBL" id="EGT30506.1"/>
    </source>
</evidence>
<organism evidence="4">
    <name type="scientific">Caenorhabditis brenneri</name>
    <name type="common">Nematode worm</name>
    <dbReference type="NCBI Taxonomy" id="135651"/>
    <lineage>
        <taxon>Eukaryota</taxon>
        <taxon>Metazoa</taxon>
        <taxon>Ecdysozoa</taxon>
        <taxon>Nematoda</taxon>
        <taxon>Chromadorea</taxon>
        <taxon>Rhabditida</taxon>
        <taxon>Rhabditina</taxon>
        <taxon>Rhabditomorpha</taxon>
        <taxon>Rhabditoidea</taxon>
        <taxon>Rhabditidae</taxon>
        <taxon>Peloderinae</taxon>
        <taxon>Caenorhabditis</taxon>
    </lineage>
</organism>
<proteinExistence type="predicted"/>
<evidence type="ECO:0000313" key="4">
    <source>
        <dbReference type="Proteomes" id="UP000008068"/>
    </source>
</evidence>
<reference evidence="4" key="1">
    <citation type="submission" date="2011-07" db="EMBL/GenBank/DDBJ databases">
        <authorList>
            <consortium name="Caenorhabditis brenneri Sequencing and Analysis Consortium"/>
            <person name="Wilson R.K."/>
        </authorList>
    </citation>
    <scope>NUCLEOTIDE SEQUENCE [LARGE SCALE GENOMIC DNA]</scope>
    <source>
        <strain evidence="4">PB2801</strain>
    </source>
</reference>
<dbReference type="Proteomes" id="UP000008068">
    <property type="component" value="Unassembled WGS sequence"/>
</dbReference>
<dbReference type="STRING" id="135651.G0M6S8"/>
<dbReference type="PANTHER" id="PTHR36812:SF9">
    <property type="entry name" value="MYB-LIKE PROTEIN X ISOFORM X1"/>
    <property type="match status" value="1"/>
</dbReference>
<evidence type="ECO:0000256" key="1">
    <source>
        <dbReference type="SAM" id="Coils"/>
    </source>
</evidence>
<gene>
    <name evidence="3" type="primary">Cbn-sdc-2</name>
    <name evidence="3" type="ORF">CAEBREN_08659</name>
</gene>
<dbReference type="HOGENOM" id="CLU_225808_0_0_1"/>
<feature type="compositionally biased region" description="Acidic residues" evidence="2">
    <location>
        <begin position="47"/>
        <end position="60"/>
    </location>
</feature>
<dbReference type="FunCoup" id="G0M6S8">
    <property type="interactions" value="1671"/>
</dbReference>
<dbReference type="PANTHER" id="PTHR36812">
    <property type="entry name" value="NEUROFILAMENT TRIPLET M PROTEIN-LIKE PROTEIN"/>
    <property type="match status" value="1"/>
</dbReference>
<feature type="region of interest" description="Disordered" evidence="2">
    <location>
        <begin position="133"/>
        <end position="165"/>
    </location>
</feature>
<protein>
    <submittedName>
        <fullName evidence="3">CBN-SDC-2 protein</fullName>
    </submittedName>
</protein>
<dbReference type="OrthoDB" id="5826275at2759"/>
<accession>G0M6S8</accession>
<feature type="region of interest" description="Disordered" evidence="2">
    <location>
        <begin position="178"/>
        <end position="205"/>
    </location>
</feature>
<dbReference type="eggNOG" id="ENOG502QPJP">
    <property type="taxonomic scope" value="Eukaryota"/>
</dbReference>
<feature type="region of interest" description="Disordered" evidence="2">
    <location>
        <begin position="35"/>
        <end position="62"/>
    </location>
</feature>
<feature type="coiled-coil region" evidence="1">
    <location>
        <begin position="1149"/>
        <end position="1179"/>
    </location>
</feature>
<feature type="region of interest" description="Disordered" evidence="2">
    <location>
        <begin position="1944"/>
        <end position="1968"/>
    </location>
</feature>
<name>G0M6S8_CAEBE</name>
<dbReference type="OMA" id="YMSDEQD"/>
<dbReference type="InParanoid" id="G0M6S8"/>
<dbReference type="EMBL" id="GL379786">
    <property type="protein sequence ID" value="EGT30506.1"/>
    <property type="molecule type" value="Genomic_DNA"/>
</dbReference>
<keyword evidence="1" id="KW-0175">Coiled coil</keyword>
<sequence length="2948" mass="349281">MQDEDDEVQIVDVAAQNVDDEVQNEQDEDNFEYGEFEQSFSPREVQNVDDEVQDENDDSDFSIYREPIMVTLEEIEEEERNRMAEDALRAARISPAYSSESSKRRRIDRHLDELENSYWPPPDREYVETDNIMLSDDEIQIDGTERRSVFGPNRRSPSGTDRQSASVEDDLNLAMYHRSPSPVQEVAVVKPSQQQKTRPDVPPPVKEYQEKAFFGNDYLNPNKNYETKKMVEIVHDDVRPVIYRLKNMSSEKLRTQNAKRTRVTRQVAQHSILQFHEEDEETTEFRNVREANVAETIECYLKEAQRLVHKSDTFYDQVIPVALEYDSSIKTLNFGFAMKKLSCKQKQMKFQLSWWERKQGPFQNDSSGFFTQPCEPSYSINNDRILYRAHFLLQGNAASQLEKISELLIDRLTKRRPEDDVILDSSYFAREFFMTKKSISFRIQRSSDIPELFVPPTLECGYFPHSAQTIGDQMHYLAERYKEAQIEYLSLTYGKINPPRGFHVGHLTSRELYDFHCMGKHIHGFFLCWESINEKHVDINCKSTPKRFLVDMFFKIPFPLHVKYDRWDIRLKLAFDRVTVYLLHLAEICRMNRPVFDILARNESSFHQTITNAEIESVMAERETDTVSFMNLCDTHQFYSYGLAAANESYLSAFMIICGGTKVMQTIDPNNLGRTTVLNSTDQGLWLQRPGGEMYRCEDLDSDDDDDVQPSEIIVRTNFGEVEQAVVPKPMQREQKRVSRLICDLDVDNDEEDEVPRQIIIYHGEEEEVRPTRKDLIDIRRRLHNLPTPPEQRIRRLEEHQKKKPGRKPETLQDIGLKTNDFDCPWLPSDAESDYEGYLSENEDITEKVPKLRRTQSSDSIFLDMAYKDYRFNRISNLYQCCIHRPKHATAKLRRRKMNRIVQKHSLRFETIQQSNLAFKEMQECYHGNLPRLADEVARTKNCIRNPHKHRKLNVPRVFTYGDADLVDVCSQVLKDTVAHVVACENISIRAGITMTRELQDARVARRRKLETLPRKPKQVLPTFNYLAMEFFFLNRVSSRNLMDGCLLFLNNFTKRCSYYAKKQPKHLVMWHTRMHFIVREDYEFEEFLKTQQKRKRHLDRSLKQVLIENRSYQAEIMKDHERRLSRRERAEKTAARAKLPPEEQVRLAEEDRRNKEEYEKERARLKAIEKATKQVQERIIISRLNQEAAAKKINDAEEAKLRDRQRRRLEDMYHDAWLEFKDLLAEHMKREAIRKERLKKHEKKRKEAEKRKLELEARLAEERKKRIEAEARRKREEKEKNEEEARRKRLEAMARRWLEKYRKKKKQEEEKKRLEVERLEKIKKAEEDLIKAIIRQRKKEFEEEQKRKREADRRKLEKQHEVWKKEQEEKKKKELEEKRIRELEEKRIKALEAQRIRELEEKRRIQEAIKKYRAKFLVKEFAKQCYLHIRSNEEVTLVMCYEDEEGVYKTAKEAFKTEKAVELIEKVVPMYVAAYKTMSDWDEMCKLLNDFSDPTIPDELCSFGYSQNVNELAENIISGFIYKKGESLERKWFFLGNIETLLQDVHPDVVDAFVNVITKLYDPLVLKQNLISIQPSISPSLLHNFLIHIVIRRLRGSEHEHNILQVQPTASRPVDGYRIFILHLAKCYDEKNFACIPSKSFQLPDSSCSDFWKKIELWIRRNSSGSREENSEKEVLNYVTRDATLTAPSILWIYPVLGACYTLIVKKRKSRETRERIFLERKIVYTPEIAACVAEIIEQLVLIGGYFQEAICSPENLTAMFENNGFYPVVQLLCNLIRLIFRLFTCFNLSKCMKPDSTIDEALIVIFKVIEKVCKRSMQRRWHFTEDESSEVRKCLDDTIFSIQAFIDRKPLTTRDQKTKIMIEWIYWVKEHYGSKIQETCRKAVMNEMRNNHHHYYYHHGGRGEDDYDYLLLKSIRSQRSAGGRNIVDSDIEIIEEENINGRKRSRHGRQSNKRRRTDLSEDTDFPTRLPASDDPFIQQVFRTIEISFHDLSLSNREVLKTHLYDKANKNHLKESLYRFHMMEKRSDRVLRHDRYNWSQYKRRPIKFNLEAARSAENLFLHLFEHIAVSQREFRRLKWEVPRKNGLPIKPIEFFTNLKWYQSREWYNKNIVDNSLAFSFRVYHHIWFMGALAPRCYSVNSHETMPDGWCGGCTYGDVIIIPDCTCENHVNAENGNFCYTRTKFSLTDTQLAVDRFLGRFVCEHGPSSCLVLDYTEPRQNDPSIRNIRVDRQWKPFASRYTNFKSSLKIKDINSTYQDIVDKVPLHPGDVETAVNEDRFWVENAPHLLAQRKSRQANVARPGLKRRTKSEEAPIRTKKGDIRYFNRSLSCIDFTELNSYVAKKFNYARRAISPVRKTDRSKYVIPLSLDEKEVSSLEKLFNFTNHSSDSERFDLIAAMFECGFHDQDKKEEDERGDIFCFINYSHQQYGLLHVSGKPINEKKAGTNIPIPMAPIPMVAELHEEFQIFKQAWMEEAESCLMNFKNIEDEEKYKPFKMLIKCYMEIFRFNLYLFRLYLDTSEFRIFNSYAIYDAEKNRNVTFLNKRIEKFRETVDAVHNAFFNERPLLRQLEDLCEINNKHTRKQMNSYVASLCRYAVTRIRVPLIADMRLTIASWVNGTRNHEQSLEVAHLDIQEQFPPEFDEDDYLEKLRLRGFRPDIFKRIMDSFHDVKMEVAHTVLLALEFQYYDFFETIRIKMPNRMIDPMMRVFYGQQALVNVIDVLYRRTHYLTARNAEQIGNVLTSVMISGIIQKGKQHLQTGKRRVYLALRNGVDDMFLKSHEYEALPLPVYPSTIGVSFACFDNLLIISVVEEPKIIVLDECVKEKYLMSPEHQEMATLVDRERKFHVIVDKQTGELSMCYPAKRGSFKEDQFVVASKLHKTYLVPKINWDMIFRDYFDSKINRLDDQLNCEPLVYEPGDFVRVGYLERPTKRKENLKRSAQEFEIIFD</sequence>